<evidence type="ECO:0000313" key="1">
    <source>
        <dbReference type="EMBL" id="ADH63438.1"/>
    </source>
</evidence>
<reference evidence="1 2" key="1">
    <citation type="journal article" date="2010" name="Stand. Genomic Sci.">
        <title>Complete genome sequence of Meiothermus silvanus type strain (VI-R2).</title>
        <authorList>
            <person name="Sikorski J."/>
            <person name="Tindall B.J."/>
            <person name="Lowry S."/>
            <person name="Lucas S."/>
            <person name="Nolan M."/>
            <person name="Copeland A."/>
            <person name="Glavina Del Rio T."/>
            <person name="Tice H."/>
            <person name="Cheng J.F."/>
            <person name="Han C."/>
            <person name="Pitluck S."/>
            <person name="Liolios K."/>
            <person name="Ivanova N."/>
            <person name="Mavromatis K."/>
            <person name="Mikhailova N."/>
            <person name="Pati A."/>
            <person name="Goodwin L."/>
            <person name="Chen A."/>
            <person name="Palaniappan K."/>
            <person name="Land M."/>
            <person name="Hauser L."/>
            <person name="Chang Y.J."/>
            <person name="Jeffries C.D."/>
            <person name="Rohde M."/>
            <person name="Goker M."/>
            <person name="Woyke T."/>
            <person name="Bristow J."/>
            <person name="Eisen J.A."/>
            <person name="Markowitz V."/>
            <person name="Hugenholtz P."/>
            <person name="Kyrpides N.C."/>
            <person name="Klenk H.P."/>
            <person name="Lapidus A."/>
        </authorList>
    </citation>
    <scope>NUCLEOTIDE SEQUENCE [LARGE SCALE GENOMIC DNA]</scope>
    <source>
        <strain evidence="2">ATCC 700542 / DSM 9946 / VI-R2</strain>
    </source>
</reference>
<keyword evidence="2" id="KW-1185">Reference proteome</keyword>
<sequence>MAWVLKVVLGLGVAVLVGVGGFLGVSYALDTLRSNEPQVYTRSYSGFGYVNAVEGLPQGRCKLSLKLYNWVSLSPGFSLSDMPRAQTTYTIYGHAEECRGLEITLASSKNTKDYGHIFFTAAQTQSGNWFLAEAPRPPTGCGFL</sequence>
<organism evidence="1 2">
    <name type="scientific">Allomeiothermus silvanus (strain ATCC 700542 / DSM 9946 / NBRC 106475 / NCIMB 13440 / VI-R2)</name>
    <name type="common">Thermus silvanus</name>
    <dbReference type="NCBI Taxonomy" id="526227"/>
    <lineage>
        <taxon>Bacteria</taxon>
        <taxon>Thermotogati</taxon>
        <taxon>Deinococcota</taxon>
        <taxon>Deinococci</taxon>
        <taxon>Thermales</taxon>
        <taxon>Thermaceae</taxon>
        <taxon>Allomeiothermus</taxon>
    </lineage>
</organism>
<dbReference type="eggNOG" id="ENOG502ZMVQ">
    <property type="taxonomic scope" value="Bacteria"/>
</dbReference>
<protein>
    <submittedName>
        <fullName evidence="1">Uncharacterized protein</fullName>
    </submittedName>
</protein>
<dbReference type="OrthoDB" id="26269at2"/>
<evidence type="ECO:0000313" key="2">
    <source>
        <dbReference type="Proteomes" id="UP000001916"/>
    </source>
</evidence>
<dbReference type="AlphaFoldDB" id="D7BF85"/>
<dbReference type="EMBL" id="CP002042">
    <property type="protein sequence ID" value="ADH63438.1"/>
    <property type="molecule type" value="Genomic_DNA"/>
</dbReference>
<proteinExistence type="predicted"/>
<dbReference type="Proteomes" id="UP000001916">
    <property type="component" value="Chromosome"/>
</dbReference>
<name>D7BF85_ALLS1</name>
<dbReference type="STRING" id="526227.Mesil_1548"/>
<accession>D7BF85</accession>
<dbReference type="RefSeq" id="WP_013158003.1">
    <property type="nucleotide sequence ID" value="NC_014212.1"/>
</dbReference>
<dbReference type="HOGENOM" id="CLU_1852791_0_0_0"/>
<dbReference type="KEGG" id="msv:Mesil_1548"/>
<gene>
    <name evidence="1" type="ordered locus">Mesil_1548</name>
</gene>